<accession>A0AAN7T6D7</accession>
<protein>
    <recommendedName>
        <fullName evidence="3">SnoaL-like domain-containing protein</fullName>
    </recommendedName>
</protein>
<gene>
    <name evidence="1" type="ORF">LTR05_003283</name>
</gene>
<organism evidence="1 2">
    <name type="scientific">Lithohypha guttulata</name>
    <dbReference type="NCBI Taxonomy" id="1690604"/>
    <lineage>
        <taxon>Eukaryota</taxon>
        <taxon>Fungi</taxon>
        <taxon>Dikarya</taxon>
        <taxon>Ascomycota</taxon>
        <taxon>Pezizomycotina</taxon>
        <taxon>Eurotiomycetes</taxon>
        <taxon>Chaetothyriomycetidae</taxon>
        <taxon>Chaetothyriales</taxon>
        <taxon>Trichomeriaceae</taxon>
        <taxon>Lithohypha</taxon>
    </lineage>
</organism>
<dbReference type="EMBL" id="JAVRRJ010000002">
    <property type="protein sequence ID" value="KAK5089059.1"/>
    <property type="molecule type" value="Genomic_DNA"/>
</dbReference>
<dbReference type="AlphaFoldDB" id="A0AAN7T6D7"/>
<proteinExistence type="predicted"/>
<comment type="caution">
    <text evidence="1">The sequence shown here is derived from an EMBL/GenBank/DDBJ whole genome shotgun (WGS) entry which is preliminary data.</text>
</comment>
<evidence type="ECO:0000313" key="1">
    <source>
        <dbReference type="EMBL" id="KAK5089059.1"/>
    </source>
</evidence>
<evidence type="ECO:0008006" key="3">
    <source>
        <dbReference type="Google" id="ProtNLM"/>
    </source>
</evidence>
<dbReference type="Gene3D" id="3.10.450.50">
    <property type="match status" value="1"/>
</dbReference>
<reference evidence="1 2" key="1">
    <citation type="submission" date="2023-08" db="EMBL/GenBank/DDBJ databases">
        <title>Black Yeasts Isolated from many extreme environments.</title>
        <authorList>
            <person name="Coleine C."/>
            <person name="Stajich J.E."/>
            <person name="Selbmann L."/>
        </authorList>
    </citation>
    <scope>NUCLEOTIDE SEQUENCE [LARGE SCALE GENOMIC DNA]</scope>
    <source>
        <strain evidence="1 2">CCFEE 5910</strain>
    </source>
</reference>
<dbReference type="InterPro" id="IPR032710">
    <property type="entry name" value="NTF2-like_dom_sf"/>
</dbReference>
<dbReference type="Proteomes" id="UP001309876">
    <property type="component" value="Unassembled WGS sequence"/>
</dbReference>
<evidence type="ECO:0000313" key="2">
    <source>
        <dbReference type="Proteomes" id="UP001309876"/>
    </source>
</evidence>
<keyword evidence="2" id="KW-1185">Reference proteome</keyword>
<sequence>MTTLSPNLTSRKALEEWLLDFHKSSATLDAKLCADKFFTQDVEMCYANNLPVNGKASVEAFFDKAFKALDLMHHDINYFDFVGPDKLYQAATIKYLVKGDDPDKDLIVIPAIQVAWLKEEEGKLKMRRSEIYLDACQVFAKMSEKGLL</sequence>
<dbReference type="SUPFAM" id="SSF54427">
    <property type="entry name" value="NTF2-like"/>
    <property type="match status" value="1"/>
</dbReference>
<name>A0AAN7T6D7_9EURO</name>